<accession>A0ACC3TC77</accession>
<reference evidence="2" key="1">
    <citation type="journal article" date="2024" name="Front. Bioeng. Biotechnol.">
        <title>Genome-scale model development and genomic sequencing of the oleaginous clade Lipomyces.</title>
        <authorList>
            <person name="Czajka J.J."/>
            <person name="Han Y."/>
            <person name="Kim J."/>
            <person name="Mondo S.J."/>
            <person name="Hofstad B.A."/>
            <person name="Robles A."/>
            <person name="Haridas S."/>
            <person name="Riley R."/>
            <person name="LaButti K."/>
            <person name="Pangilinan J."/>
            <person name="Andreopoulos W."/>
            <person name="Lipzen A."/>
            <person name="Yan J."/>
            <person name="Wang M."/>
            <person name="Ng V."/>
            <person name="Grigoriev I.V."/>
            <person name="Spatafora J.W."/>
            <person name="Magnuson J.K."/>
            <person name="Baker S.E."/>
            <person name="Pomraning K.R."/>
        </authorList>
    </citation>
    <scope>NUCLEOTIDE SEQUENCE [LARGE SCALE GENOMIC DNA]</scope>
    <source>
        <strain evidence="2">CBS 7786</strain>
    </source>
</reference>
<sequence length="94" mass="10567">MTMLSFGITKISDLYYTCNTRLGDVLSSILKTPNDQPQGTARCINAVMVLLRSCLRKDTWISYLTWSFLLGLLMVDLVVLTYSVSTYLGMVVTM</sequence>
<keyword evidence="2" id="KW-1185">Reference proteome</keyword>
<gene>
    <name evidence="1" type="ORF">V1525DRAFT_392712</name>
</gene>
<evidence type="ECO:0000313" key="1">
    <source>
        <dbReference type="EMBL" id="KAK9241301.1"/>
    </source>
</evidence>
<dbReference type="Proteomes" id="UP001433508">
    <property type="component" value="Unassembled WGS sequence"/>
</dbReference>
<dbReference type="EMBL" id="MU971335">
    <property type="protein sequence ID" value="KAK9241301.1"/>
    <property type="molecule type" value="Genomic_DNA"/>
</dbReference>
<evidence type="ECO:0000313" key="2">
    <source>
        <dbReference type="Proteomes" id="UP001433508"/>
    </source>
</evidence>
<organism evidence="1 2">
    <name type="scientific">Lipomyces kononenkoae</name>
    <name type="common">Yeast</name>
    <dbReference type="NCBI Taxonomy" id="34357"/>
    <lineage>
        <taxon>Eukaryota</taxon>
        <taxon>Fungi</taxon>
        <taxon>Dikarya</taxon>
        <taxon>Ascomycota</taxon>
        <taxon>Saccharomycotina</taxon>
        <taxon>Lipomycetes</taxon>
        <taxon>Lipomycetales</taxon>
        <taxon>Lipomycetaceae</taxon>
        <taxon>Lipomyces</taxon>
    </lineage>
</organism>
<name>A0ACC3TC77_LIPKO</name>
<protein>
    <submittedName>
        <fullName evidence="1">Uncharacterized protein</fullName>
    </submittedName>
</protein>
<proteinExistence type="predicted"/>
<comment type="caution">
    <text evidence="1">The sequence shown here is derived from an EMBL/GenBank/DDBJ whole genome shotgun (WGS) entry which is preliminary data.</text>
</comment>